<reference evidence="1" key="1">
    <citation type="journal article" date="2020" name="Nature">
        <title>Giant virus diversity and host interactions through global metagenomics.</title>
        <authorList>
            <person name="Schulz F."/>
            <person name="Roux S."/>
            <person name="Paez-Espino D."/>
            <person name="Jungbluth S."/>
            <person name="Walsh D.A."/>
            <person name="Denef V.J."/>
            <person name="McMahon K.D."/>
            <person name="Konstantinidis K.T."/>
            <person name="Eloe-Fadrosh E.A."/>
            <person name="Kyrpides N.C."/>
            <person name="Woyke T."/>
        </authorList>
    </citation>
    <scope>NUCLEOTIDE SEQUENCE</scope>
    <source>
        <strain evidence="1">GVMAG-M-3300023184-17</strain>
    </source>
</reference>
<name>A0A6C0HYQ8_9ZZZZ</name>
<dbReference type="AlphaFoldDB" id="A0A6C0HYQ8"/>
<dbReference type="EMBL" id="MN740041">
    <property type="protein sequence ID" value="QHT85265.1"/>
    <property type="molecule type" value="Genomic_DNA"/>
</dbReference>
<accession>A0A6C0HYQ8</accession>
<proteinExistence type="predicted"/>
<organism evidence="1">
    <name type="scientific">viral metagenome</name>
    <dbReference type="NCBI Taxonomy" id="1070528"/>
    <lineage>
        <taxon>unclassified sequences</taxon>
        <taxon>metagenomes</taxon>
        <taxon>organismal metagenomes</taxon>
    </lineage>
</organism>
<sequence>MNTHLLPVPFEIAELINSFAYYDWPTRIRLEKERLFMEDLIYRMKHCFNNPMNEPDPDFWVCWLSTDVDEEVQFQSSFCLTCGNYIHRFPSCSC</sequence>
<evidence type="ECO:0000313" key="1">
    <source>
        <dbReference type="EMBL" id="QHT85265.1"/>
    </source>
</evidence>
<protein>
    <submittedName>
        <fullName evidence="1">Uncharacterized protein</fullName>
    </submittedName>
</protein>